<evidence type="ECO:0000313" key="2">
    <source>
        <dbReference type="Proteomes" id="UP000765509"/>
    </source>
</evidence>
<name>A0A9Q3GBZ0_9BASI</name>
<dbReference type="EMBL" id="AVOT02000124">
    <property type="protein sequence ID" value="MBW0461201.1"/>
    <property type="molecule type" value="Genomic_DNA"/>
</dbReference>
<dbReference type="AlphaFoldDB" id="A0A9Q3GBZ0"/>
<comment type="caution">
    <text evidence="1">The sequence shown here is derived from an EMBL/GenBank/DDBJ whole genome shotgun (WGS) entry which is preliminary data.</text>
</comment>
<proteinExistence type="predicted"/>
<dbReference type="Proteomes" id="UP000765509">
    <property type="component" value="Unassembled WGS sequence"/>
</dbReference>
<protein>
    <recommendedName>
        <fullName evidence="3">Reverse transcriptase Ty1/copia-type domain-containing protein</fullName>
    </recommendedName>
</protein>
<dbReference type="OrthoDB" id="1707111at2759"/>
<reference evidence="1" key="1">
    <citation type="submission" date="2021-03" db="EMBL/GenBank/DDBJ databases">
        <title>Draft genome sequence of rust myrtle Austropuccinia psidii MF-1, a brazilian biotype.</title>
        <authorList>
            <person name="Quecine M.C."/>
            <person name="Pachon D.M.R."/>
            <person name="Bonatelli M.L."/>
            <person name="Correr F.H."/>
            <person name="Franceschini L.M."/>
            <person name="Leite T.F."/>
            <person name="Margarido G.R.A."/>
            <person name="Almeida C.A."/>
            <person name="Ferrarezi J.A."/>
            <person name="Labate C.A."/>
        </authorList>
    </citation>
    <scope>NUCLEOTIDE SEQUENCE</scope>
    <source>
        <strain evidence="1">MF-1</strain>
    </source>
</reference>
<sequence>MEHIVPGKHTQQPPSWFAGVVINTAPHSFVEAMASSKSNAWLNAMAKEFASLEQHQVIKEATLRFLLGYCASNDFDVQQMDVKMAFLHGDLNKDIFI</sequence>
<organism evidence="1 2">
    <name type="scientific">Austropuccinia psidii MF-1</name>
    <dbReference type="NCBI Taxonomy" id="1389203"/>
    <lineage>
        <taxon>Eukaryota</taxon>
        <taxon>Fungi</taxon>
        <taxon>Dikarya</taxon>
        <taxon>Basidiomycota</taxon>
        <taxon>Pucciniomycotina</taxon>
        <taxon>Pucciniomycetes</taxon>
        <taxon>Pucciniales</taxon>
        <taxon>Sphaerophragmiaceae</taxon>
        <taxon>Austropuccinia</taxon>
    </lineage>
</organism>
<keyword evidence="2" id="KW-1185">Reference proteome</keyword>
<evidence type="ECO:0008006" key="3">
    <source>
        <dbReference type="Google" id="ProtNLM"/>
    </source>
</evidence>
<gene>
    <name evidence="1" type="ORF">O181_000916</name>
</gene>
<evidence type="ECO:0000313" key="1">
    <source>
        <dbReference type="EMBL" id="MBW0461201.1"/>
    </source>
</evidence>
<accession>A0A9Q3GBZ0</accession>